<evidence type="ECO:0000313" key="8">
    <source>
        <dbReference type="EMBL" id="KKT81131.1"/>
    </source>
</evidence>
<dbReference type="InterPro" id="IPR027417">
    <property type="entry name" value="P-loop_NTPase"/>
</dbReference>
<comment type="function">
    <text evidence="6">ATPase that binds to both the 70S ribosome and the 50S ribosomal subunit in a nucleotide-independent manner.</text>
</comment>
<dbReference type="PANTHER" id="PTHR23305:SF18">
    <property type="entry name" value="OBG-TYPE G DOMAIN-CONTAINING PROTEIN"/>
    <property type="match status" value="1"/>
</dbReference>
<dbReference type="FunFam" id="1.10.150.300:FF:000001">
    <property type="entry name" value="Ribosome-binding ATPase YchF"/>
    <property type="match status" value="1"/>
</dbReference>
<dbReference type="AlphaFoldDB" id="A0A0G1KBL3"/>
<dbReference type="HAMAP" id="MF_00944">
    <property type="entry name" value="YchF_OLA1_ATPase"/>
    <property type="match status" value="1"/>
</dbReference>
<dbReference type="SUPFAM" id="SSF81271">
    <property type="entry name" value="TGS-like"/>
    <property type="match status" value="1"/>
</dbReference>
<dbReference type="PRINTS" id="PR00326">
    <property type="entry name" value="GTP1OBG"/>
</dbReference>
<dbReference type="PIRSF" id="PIRSF006641">
    <property type="entry name" value="CHP00092"/>
    <property type="match status" value="1"/>
</dbReference>
<evidence type="ECO:0000256" key="5">
    <source>
        <dbReference type="ARBA" id="ARBA00022842"/>
    </source>
</evidence>
<dbReference type="InterPro" id="IPR041706">
    <property type="entry name" value="YchF_N"/>
</dbReference>
<evidence type="ECO:0000256" key="3">
    <source>
        <dbReference type="ARBA" id="ARBA00022741"/>
    </source>
</evidence>
<dbReference type="InterPro" id="IPR012675">
    <property type="entry name" value="Beta-grasp_dom_sf"/>
</dbReference>
<evidence type="ECO:0000256" key="6">
    <source>
        <dbReference type="HAMAP-Rule" id="MF_00944"/>
    </source>
</evidence>
<proteinExistence type="inferred from homology"/>
<dbReference type="InterPro" id="IPR004396">
    <property type="entry name" value="ATPase_YchF/OLA1"/>
</dbReference>
<feature type="binding site" evidence="6">
    <location>
        <begin position="12"/>
        <end position="17"/>
    </location>
    <ligand>
        <name>ATP</name>
        <dbReference type="ChEBI" id="CHEBI:30616"/>
    </ligand>
</feature>
<evidence type="ECO:0000256" key="1">
    <source>
        <dbReference type="ARBA" id="ARBA00001946"/>
    </source>
</evidence>
<keyword evidence="4 6" id="KW-0067">ATP-binding</keyword>
<keyword evidence="3 6" id="KW-0547">Nucleotide-binding</keyword>
<feature type="domain" description="OBG-type G" evidence="7">
    <location>
        <begin position="3"/>
        <end position="258"/>
    </location>
</feature>
<comment type="similarity">
    <text evidence="6">Belongs to the TRAFAC class OBG-HflX-like GTPase superfamily. OBG GTPase family. YchF/OLA1 subfamily.</text>
</comment>
<accession>A0A0G1KBL3</accession>
<dbReference type="PROSITE" id="PS51710">
    <property type="entry name" value="G_OBG"/>
    <property type="match status" value="1"/>
</dbReference>
<dbReference type="GO" id="GO:0005524">
    <property type="term" value="F:ATP binding"/>
    <property type="evidence" value="ECO:0007669"/>
    <property type="project" value="UniProtKB-UniRule"/>
</dbReference>
<dbReference type="Pfam" id="PF06071">
    <property type="entry name" value="YchF-GTPase_C"/>
    <property type="match status" value="1"/>
</dbReference>
<dbReference type="NCBIfam" id="TIGR00092">
    <property type="entry name" value="redox-regulated ATPase YchF"/>
    <property type="match status" value="1"/>
</dbReference>
<comment type="caution">
    <text evidence="8">The sequence shown here is derived from an EMBL/GenBank/DDBJ whole genome shotgun (WGS) entry which is preliminary data.</text>
</comment>
<dbReference type="Gene3D" id="3.10.20.30">
    <property type="match status" value="1"/>
</dbReference>
<dbReference type="GO" id="GO:0005737">
    <property type="term" value="C:cytoplasm"/>
    <property type="evidence" value="ECO:0007669"/>
    <property type="project" value="TreeGrafter"/>
</dbReference>
<evidence type="ECO:0000313" key="9">
    <source>
        <dbReference type="Proteomes" id="UP000034032"/>
    </source>
</evidence>
<gene>
    <name evidence="6" type="primary">ychF</name>
    <name evidence="8" type="ORF">UW79_C0026G0009</name>
</gene>
<reference evidence="8 9" key="1">
    <citation type="journal article" date="2015" name="Nature">
        <title>rRNA introns, odd ribosomes, and small enigmatic genomes across a large radiation of phyla.</title>
        <authorList>
            <person name="Brown C.T."/>
            <person name="Hug L.A."/>
            <person name="Thomas B.C."/>
            <person name="Sharon I."/>
            <person name="Castelle C.J."/>
            <person name="Singh A."/>
            <person name="Wilkins M.J."/>
            <person name="Williams K.H."/>
            <person name="Banfield J.F."/>
        </authorList>
    </citation>
    <scope>NUCLEOTIDE SEQUENCE [LARGE SCALE GENOMIC DNA]</scope>
</reference>
<dbReference type="CDD" id="cd01900">
    <property type="entry name" value="YchF"/>
    <property type="match status" value="1"/>
</dbReference>
<name>A0A0G1KBL3_9BACT</name>
<dbReference type="Gene3D" id="3.40.50.300">
    <property type="entry name" value="P-loop containing nucleotide triphosphate hydrolases"/>
    <property type="match status" value="1"/>
</dbReference>
<dbReference type="GO" id="GO:0016887">
    <property type="term" value="F:ATP hydrolysis activity"/>
    <property type="evidence" value="ECO:0007669"/>
    <property type="project" value="UniProtKB-UniRule"/>
</dbReference>
<keyword evidence="2" id="KW-0479">Metal-binding</keyword>
<sequence length="365" mass="40529">MSLSIGIVGLPNVGKSTLFKALTNKQVDIQNYPFTTIDPNVGVVEVPDQRVDALSLMSNSKKKIYATVEFTDIAGLVKGAAQGEGLGNKFLANIRETDAIAQVVRAFEDKNVTHVHNRIDPAEDIEIINTELVFADSETVQKKIEKSEKESKSPTPEGKKATLDLVILNKFKQQLDAGRIVSSLELNEGEEQLAKEINLLTAKKFIYVINVSEEQLMQKWVPDEKLKKTMGDAPWVVMNNKLELTLSDTSTVEKEEYLKEFGLPESGLDLLIKTGYKTLGLLTFLTTGEDETRAWTAYIGDLIPKASKAIHTDFERLFIRAEVINWKTLLESSSWSGARGKGLIKTVGRDYVIQEGDVVEILIGK</sequence>
<dbReference type="GO" id="GO:0005525">
    <property type="term" value="F:GTP binding"/>
    <property type="evidence" value="ECO:0007669"/>
    <property type="project" value="InterPro"/>
</dbReference>
<dbReference type="InterPro" id="IPR023192">
    <property type="entry name" value="TGS-like_dom_sf"/>
</dbReference>
<evidence type="ECO:0000256" key="4">
    <source>
        <dbReference type="ARBA" id="ARBA00022840"/>
    </source>
</evidence>
<dbReference type="GO" id="GO:0046872">
    <property type="term" value="F:metal ion binding"/>
    <property type="evidence" value="ECO:0007669"/>
    <property type="project" value="UniProtKB-KW"/>
</dbReference>
<dbReference type="SUPFAM" id="SSF52540">
    <property type="entry name" value="P-loop containing nucleoside triphosphate hydrolases"/>
    <property type="match status" value="1"/>
</dbReference>
<comment type="cofactor">
    <cofactor evidence="1">
        <name>Mg(2+)</name>
        <dbReference type="ChEBI" id="CHEBI:18420"/>
    </cofactor>
</comment>
<dbReference type="InterPro" id="IPR012676">
    <property type="entry name" value="TGS-like"/>
</dbReference>
<dbReference type="Gene3D" id="1.10.150.300">
    <property type="entry name" value="TGS-like domain"/>
    <property type="match status" value="1"/>
</dbReference>
<keyword evidence="5" id="KW-0460">Magnesium</keyword>
<dbReference type="PATRIC" id="fig|1619025.3.peg.896"/>
<evidence type="ECO:0000259" key="7">
    <source>
        <dbReference type="PROSITE" id="PS51710"/>
    </source>
</evidence>
<dbReference type="PANTHER" id="PTHR23305">
    <property type="entry name" value="OBG GTPASE FAMILY"/>
    <property type="match status" value="1"/>
</dbReference>
<evidence type="ECO:0000256" key="2">
    <source>
        <dbReference type="ARBA" id="ARBA00022723"/>
    </source>
</evidence>
<dbReference type="Pfam" id="PF01926">
    <property type="entry name" value="MMR_HSR1"/>
    <property type="match status" value="1"/>
</dbReference>
<dbReference type="InterPro" id="IPR013029">
    <property type="entry name" value="YchF_C"/>
</dbReference>
<dbReference type="InterPro" id="IPR006073">
    <property type="entry name" value="GTP-bd"/>
</dbReference>
<dbReference type="EMBL" id="LCJR01000026">
    <property type="protein sequence ID" value="KKT81131.1"/>
    <property type="molecule type" value="Genomic_DNA"/>
</dbReference>
<dbReference type="GO" id="GO:0043023">
    <property type="term" value="F:ribosomal large subunit binding"/>
    <property type="evidence" value="ECO:0007669"/>
    <property type="project" value="UniProtKB-UniRule"/>
</dbReference>
<dbReference type="InterPro" id="IPR031167">
    <property type="entry name" value="G_OBG"/>
</dbReference>
<protein>
    <recommendedName>
        <fullName evidence="6">Ribosome-binding ATPase YchF</fullName>
    </recommendedName>
</protein>
<organism evidence="8 9">
    <name type="scientific">Candidatus Yanofskybacteria bacterium GW2011_GWA2_44_9</name>
    <dbReference type="NCBI Taxonomy" id="1619025"/>
    <lineage>
        <taxon>Bacteria</taxon>
        <taxon>Candidatus Yanofskyibacteriota</taxon>
    </lineage>
</organism>
<dbReference type="Proteomes" id="UP000034032">
    <property type="component" value="Unassembled WGS sequence"/>
</dbReference>
<dbReference type="FunFam" id="3.10.20.30:FF:000029">
    <property type="entry name" value="Obg-like ATPase 1"/>
    <property type="match status" value="1"/>
</dbReference>